<keyword evidence="2" id="KW-1185">Reference proteome</keyword>
<sequence>MCNQTFPNRVLEFRVSWVTGASHLLIDVLVYLSRRLPVPHRLSDFADSGDSPRLIPVSSLSLTLKHSGCSGFWPTSSVQDSSLKHPLRTTT</sequence>
<comment type="caution">
    <text evidence="1">The sequence shown here is derived from an EMBL/GenBank/DDBJ whole genome shotgun (WGS) entry which is preliminary data.</text>
</comment>
<dbReference type="Proteomes" id="UP001345963">
    <property type="component" value="Unassembled WGS sequence"/>
</dbReference>
<evidence type="ECO:0000313" key="2">
    <source>
        <dbReference type="Proteomes" id="UP001345963"/>
    </source>
</evidence>
<name>A0ABU7BXZ3_9TELE</name>
<reference evidence="1 2" key="1">
    <citation type="submission" date="2021-07" db="EMBL/GenBank/DDBJ databases">
        <authorList>
            <person name="Palmer J.M."/>
        </authorList>
    </citation>
    <scope>NUCLEOTIDE SEQUENCE [LARGE SCALE GENOMIC DNA]</scope>
    <source>
        <strain evidence="1 2">AT_MEX2019</strain>
        <tissue evidence="1">Muscle</tissue>
    </source>
</reference>
<gene>
    <name evidence="1" type="ORF">ATANTOWER_007110</name>
</gene>
<organism evidence="1 2">
    <name type="scientific">Ataeniobius toweri</name>
    <dbReference type="NCBI Taxonomy" id="208326"/>
    <lineage>
        <taxon>Eukaryota</taxon>
        <taxon>Metazoa</taxon>
        <taxon>Chordata</taxon>
        <taxon>Craniata</taxon>
        <taxon>Vertebrata</taxon>
        <taxon>Euteleostomi</taxon>
        <taxon>Actinopterygii</taxon>
        <taxon>Neopterygii</taxon>
        <taxon>Teleostei</taxon>
        <taxon>Neoteleostei</taxon>
        <taxon>Acanthomorphata</taxon>
        <taxon>Ovalentaria</taxon>
        <taxon>Atherinomorphae</taxon>
        <taxon>Cyprinodontiformes</taxon>
        <taxon>Goodeidae</taxon>
        <taxon>Ataeniobius</taxon>
    </lineage>
</organism>
<proteinExistence type="predicted"/>
<dbReference type="EMBL" id="JAHUTI010070660">
    <property type="protein sequence ID" value="MED6255278.1"/>
    <property type="molecule type" value="Genomic_DNA"/>
</dbReference>
<accession>A0ABU7BXZ3</accession>
<evidence type="ECO:0000313" key="1">
    <source>
        <dbReference type="EMBL" id="MED6255278.1"/>
    </source>
</evidence>
<protein>
    <submittedName>
        <fullName evidence="1">Uncharacterized protein</fullName>
    </submittedName>
</protein>